<evidence type="ECO:0000256" key="1">
    <source>
        <dbReference type="SAM" id="Phobius"/>
    </source>
</evidence>
<evidence type="ECO:0000313" key="3">
    <source>
        <dbReference type="Proteomes" id="UP000681075"/>
    </source>
</evidence>
<keyword evidence="1" id="KW-1133">Transmembrane helix</keyword>
<keyword evidence="1" id="KW-0812">Transmembrane</keyword>
<reference evidence="2" key="1">
    <citation type="submission" date="2021-02" db="EMBL/GenBank/DDBJ databases">
        <title>Genome sequence of Rhodospirillales sp. strain TMPK1 isolated from soil.</title>
        <authorList>
            <person name="Nakai R."/>
            <person name="Kusada H."/>
            <person name="Tamaki H."/>
        </authorList>
    </citation>
    <scope>NUCLEOTIDE SEQUENCE</scope>
    <source>
        <strain evidence="2">TMPK1</strain>
    </source>
</reference>
<accession>A0A8S8XCW3</accession>
<dbReference type="EMBL" id="BOPV01000001">
    <property type="protein sequence ID" value="GIL40534.1"/>
    <property type="molecule type" value="Genomic_DNA"/>
</dbReference>
<comment type="caution">
    <text evidence="2">The sequence shown here is derived from an EMBL/GenBank/DDBJ whole genome shotgun (WGS) entry which is preliminary data.</text>
</comment>
<organism evidence="2 3">
    <name type="scientific">Roseiterribacter gracilis</name>
    <dbReference type="NCBI Taxonomy" id="2812848"/>
    <lineage>
        <taxon>Bacteria</taxon>
        <taxon>Pseudomonadati</taxon>
        <taxon>Pseudomonadota</taxon>
        <taxon>Alphaproteobacteria</taxon>
        <taxon>Rhodospirillales</taxon>
        <taxon>Roseiterribacteraceae</taxon>
        <taxon>Roseiterribacter</taxon>
    </lineage>
</organism>
<gene>
    <name evidence="2" type="ORF">TMPK1_27710</name>
</gene>
<dbReference type="RefSeq" id="WP_420243637.1">
    <property type="nucleotide sequence ID" value="NZ_BOPV01000001.1"/>
</dbReference>
<name>A0A8S8XCW3_9PROT</name>
<feature type="transmembrane region" description="Helical" evidence="1">
    <location>
        <begin position="34"/>
        <end position="56"/>
    </location>
</feature>
<proteinExistence type="predicted"/>
<sequence length="78" mass="8780">MPDFFSDPLLVHFLVAAIALPALALIARRAGLAMAWSALVLIPVFGWPLIGTVLALKPWPSRPKELWRVDDRKKKRSY</sequence>
<keyword evidence="3" id="KW-1185">Reference proteome</keyword>
<dbReference type="AlphaFoldDB" id="A0A8S8XCW3"/>
<protein>
    <submittedName>
        <fullName evidence="2">Uncharacterized protein</fullName>
    </submittedName>
</protein>
<evidence type="ECO:0000313" key="2">
    <source>
        <dbReference type="EMBL" id="GIL40534.1"/>
    </source>
</evidence>
<dbReference type="Proteomes" id="UP000681075">
    <property type="component" value="Unassembled WGS sequence"/>
</dbReference>
<keyword evidence="1" id="KW-0472">Membrane</keyword>